<evidence type="ECO:0000256" key="3">
    <source>
        <dbReference type="ARBA" id="ARBA00023125"/>
    </source>
</evidence>
<dbReference type="EC" id="3.1.21.-" evidence="5"/>
<accession>A0ABD7YYT8</accession>
<dbReference type="Gene3D" id="3.90.220.20">
    <property type="entry name" value="DNA methylase specificity domains"/>
    <property type="match status" value="2"/>
</dbReference>
<keyword evidence="5" id="KW-0255">Endonuclease</keyword>
<dbReference type="GO" id="GO:0003677">
    <property type="term" value="F:DNA binding"/>
    <property type="evidence" value="ECO:0007669"/>
    <property type="project" value="UniProtKB-KW"/>
</dbReference>
<dbReference type="InterPro" id="IPR044946">
    <property type="entry name" value="Restrct_endonuc_typeI_TRD_sf"/>
</dbReference>
<dbReference type="EMBL" id="CP114509">
    <property type="protein sequence ID" value="WHS18547.1"/>
    <property type="molecule type" value="Genomic_DNA"/>
</dbReference>
<keyword evidence="2" id="KW-0680">Restriction system</keyword>
<dbReference type="GO" id="GO:0004519">
    <property type="term" value="F:endonuclease activity"/>
    <property type="evidence" value="ECO:0007669"/>
    <property type="project" value="UniProtKB-KW"/>
</dbReference>
<evidence type="ECO:0000313" key="5">
    <source>
        <dbReference type="EMBL" id="WHS18547.1"/>
    </source>
</evidence>
<dbReference type="PANTHER" id="PTHR30408">
    <property type="entry name" value="TYPE-1 RESTRICTION ENZYME ECOKI SPECIFICITY PROTEIN"/>
    <property type="match status" value="1"/>
</dbReference>
<keyword evidence="3" id="KW-0238">DNA-binding</keyword>
<name>A0ABD7YYT8_9LACO</name>
<dbReference type="InterPro" id="IPR052021">
    <property type="entry name" value="Type-I_RS_S_subunit"/>
</dbReference>
<dbReference type="SUPFAM" id="SSF116734">
    <property type="entry name" value="DNA methylase specificity domain"/>
    <property type="match status" value="2"/>
</dbReference>
<evidence type="ECO:0000259" key="4">
    <source>
        <dbReference type="Pfam" id="PF01420"/>
    </source>
</evidence>
<dbReference type="AlphaFoldDB" id="A0ABD7YYT8"/>
<dbReference type="InterPro" id="IPR000055">
    <property type="entry name" value="Restrct_endonuc_typeI_TRD"/>
</dbReference>
<organism evidence="5 6">
    <name type="scientific">Ligilactobacillus salivarius</name>
    <dbReference type="NCBI Taxonomy" id="1624"/>
    <lineage>
        <taxon>Bacteria</taxon>
        <taxon>Bacillati</taxon>
        <taxon>Bacillota</taxon>
        <taxon>Bacilli</taxon>
        <taxon>Lactobacillales</taxon>
        <taxon>Lactobacillaceae</taxon>
        <taxon>Ligilactobacillus</taxon>
    </lineage>
</organism>
<comment type="similarity">
    <text evidence="1">Belongs to the type-I restriction system S methylase family.</text>
</comment>
<evidence type="ECO:0000313" key="6">
    <source>
        <dbReference type="Proteomes" id="UP001224533"/>
    </source>
</evidence>
<dbReference type="Proteomes" id="UP001224533">
    <property type="component" value="Chromosome"/>
</dbReference>
<dbReference type="RefSeq" id="WP_283475652.1">
    <property type="nucleotide sequence ID" value="NZ_CP114524.1"/>
</dbReference>
<proteinExistence type="inferred from homology"/>
<dbReference type="CDD" id="cd17494">
    <property type="entry name" value="RMtype1_S_Sma198ORF994P-TRD2-CR2_like"/>
    <property type="match status" value="1"/>
</dbReference>
<evidence type="ECO:0000256" key="1">
    <source>
        <dbReference type="ARBA" id="ARBA00010923"/>
    </source>
</evidence>
<feature type="domain" description="Type I restriction modification DNA specificity" evidence="4">
    <location>
        <begin position="2"/>
        <end position="157"/>
    </location>
</feature>
<reference evidence="5 6" key="1">
    <citation type="submission" date="2022-12" db="EMBL/GenBank/DDBJ databases">
        <title>Assessment of beneficial effects and identification of host adaptation-associated genes of Ligilactobacillus salivarius isolated from Meles meles.</title>
        <authorList>
            <person name="Wang Y."/>
        </authorList>
    </citation>
    <scope>NUCLEOTIDE SEQUENCE [LARGE SCALE GENOMIC DNA]</scope>
    <source>
        <strain evidence="5 6">S35</strain>
    </source>
</reference>
<gene>
    <name evidence="5" type="ORF">O2U02_04385</name>
</gene>
<sequence>MNGGTPDTQNKNYWIGDIPWIQSSDLKNDDIWNVNINKYITNKAVNDSAAKLIPANSIAIVTRVGVGKLAYMSQEYSTSQDFLSLVDIKEDLIFIMYMLYFKISKLSSSLQGTSIKGITKKELLNLSISIVNNTAEQNRIGRVFKILDNSINLHEDHLQFLHVFKSFLLQKMFFDNDIPPLLRFNKFTEKWNQCRLNDHAIVTMGQSPNSKNYTNNQTDKILVQGNADLYKNKVLKRVFTTEITKTAIKNDILISVRAPVGDIARNQYESVVIGRGIASIKGNDFLYYQLEKMKNSGFWNKYIAGSTFESITGKDLKNAKIYTTNSDEERKIGNIFSSLTNIIQLQEHKIDSLKKLKQFLLQNMFI</sequence>
<dbReference type="Pfam" id="PF01420">
    <property type="entry name" value="Methylase_S"/>
    <property type="match status" value="2"/>
</dbReference>
<feature type="domain" description="Type I restriction modification DNA specificity" evidence="4">
    <location>
        <begin position="189"/>
        <end position="354"/>
    </location>
</feature>
<keyword evidence="5" id="KW-0540">Nuclease</keyword>
<dbReference type="GO" id="GO:0016787">
    <property type="term" value="F:hydrolase activity"/>
    <property type="evidence" value="ECO:0007669"/>
    <property type="project" value="UniProtKB-KW"/>
</dbReference>
<dbReference type="PANTHER" id="PTHR30408:SF12">
    <property type="entry name" value="TYPE I RESTRICTION ENZYME MJAVIII SPECIFICITY SUBUNIT"/>
    <property type="match status" value="1"/>
</dbReference>
<protein>
    <submittedName>
        <fullName evidence="5">Restriction endonuclease subunit S</fullName>
        <ecNumber evidence="5">3.1.21.-</ecNumber>
    </submittedName>
</protein>
<keyword evidence="5" id="KW-0378">Hydrolase</keyword>
<evidence type="ECO:0000256" key="2">
    <source>
        <dbReference type="ARBA" id="ARBA00022747"/>
    </source>
</evidence>
<dbReference type="CDD" id="cd17513">
    <property type="entry name" value="RMtype1_S_AveSPN6ORF1907P_TRD2-CR2_like"/>
    <property type="match status" value="1"/>
</dbReference>
<dbReference type="GO" id="GO:0009307">
    <property type="term" value="P:DNA restriction-modification system"/>
    <property type="evidence" value="ECO:0007669"/>
    <property type="project" value="UniProtKB-KW"/>
</dbReference>